<dbReference type="PANTHER" id="PTHR44196:SF2">
    <property type="entry name" value="SHORT-CHAIN DEHYDROGENASE-RELATED"/>
    <property type="match status" value="1"/>
</dbReference>
<comment type="caution">
    <text evidence="5">The sequence shown here is derived from an EMBL/GenBank/DDBJ whole genome shotgun (WGS) entry which is preliminary data.</text>
</comment>
<dbReference type="Proteomes" id="UP001165060">
    <property type="component" value="Unassembled WGS sequence"/>
</dbReference>
<reference evidence="5 6" key="1">
    <citation type="journal article" date="2023" name="Commun. Biol.">
        <title>Genome analysis of Parmales, the sister group of diatoms, reveals the evolutionary specialization of diatoms from phago-mixotrophs to photoautotrophs.</title>
        <authorList>
            <person name="Ban H."/>
            <person name="Sato S."/>
            <person name="Yoshikawa S."/>
            <person name="Yamada K."/>
            <person name="Nakamura Y."/>
            <person name="Ichinomiya M."/>
            <person name="Sato N."/>
            <person name="Blanc-Mathieu R."/>
            <person name="Endo H."/>
            <person name="Kuwata A."/>
            <person name="Ogata H."/>
        </authorList>
    </citation>
    <scope>NUCLEOTIDE SEQUENCE [LARGE SCALE GENOMIC DNA]</scope>
</reference>
<dbReference type="PIRSF" id="PIRSF000126">
    <property type="entry name" value="11-beta-HSD1"/>
    <property type="match status" value="1"/>
</dbReference>
<evidence type="ECO:0000313" key="5">
    <source>
        <dbReference type="EMBL" id="GMI24440.1"/>
    </source>
</evidence>
<dbReference type="InterPro" id="IPR057326">
    <property type="entry name" value="KR_dom"/>
</dbReference>
<dbReference type="PROSITE" id="PS00061">
    <property type="entry name" value="ADH_SHORT"/>
    <property type="match status" value="1"/>
</dbReference>
<dbReference type="PANTHER" id="PTHR44196">
    <property type="entry name" value="DEHYDROGENASE/REDUCTASE SDR FAMILY MEMBER 7B"/>
    <property type="match status" value="1"/>
</dbReference>
<gene>
    <name evidence="5" type="ORF">TeGR_g10979</name>
</gene>
<dbReference type="CDD" id="cd05233">
    <property type="entry name" value="SDR_c"/>
    <property type="match status" value="1"/>
</dbReference>
<sequence>MGYAVVTGASSGLGRSLSVELARRKIPLVLVARNAAALSALASDLARCYKIQAIPVPLDLSDPAAVPQLTRKLAELDKPVDILVSNAGSCERSPFLASKRSAPSLRLMVNSATELARAVLPGMADRKRGRVLFVGSLMSAAGTGPGVAQYAASKAYLATFARSLAKEMEPHGVGVTLTSPGAIRSGFFDSMDGDALCNRIPFYPMSPEAVADRSVRAMVAGLTEVMPGWQNRALAAGTPF</sequence>
<dbReference type="PRINTS" id="PR00081">
    <property type="entry name" value="GDHRDH"/>
</dbReference>
<dbReference type="Pfam" id="PF00106">
    <property type="entry name" value="adh_short"/>
    <property type="match status" value="1"/>
</dbReference>
<proteinExistence type="inferred from homology"/>
<feature type="domain" description="Ketoreductase" evidence="4">
    <location>
        <begin position="2"/>
        <end position="186"/>
    </location>
</feature>
<keyword evidence="2" id="KW-0560">Oxidoreductase</keyword>
<evidence type="ECO:0000313" key="6">
    <source>
        <dbReference type="Proteomes" id="UP001165060"/>
    </source>
</evidence>
<dbReference type="EMBL" id="BRYB01000169">
    <property type="protein sequence ID" value="GMI24440.1"/>
    <property type="molecule type" value="Genomic_DNA"/>
</dbReference>
<accession>A0ABQ6ME48</accession>
<evidence type="ECO:0000259" key="4">
    <source>
        <dbReference type="SMART" id="SM00822"/>
    </source>
</evidence>
<dbReference type="SUPFAM" id="SSF51735">
    <property type="entry name" value="NAD(P)-binding Rossmann-fold domains"/>
    <property type="match status" value="1"/>
</dbReference>
<protein>
    <recommendedName>
        <fullName evidence="4">Ketoreductase domain-containing protein</fullName>
    </recommendedName>
</protein>
<dbReference type="InterPro" id="IPR020904">
    <property type="entry name" value="Sc_DH/Rdtase_CS"/>
</dbReference>
<evidence type="ECO:0000256" key="3">
    <source>
        <dbReference type="RuleBase" id="RU000363"/>
    </source>
</evidence>
<evidence type="ECO:0000256" key="2">
    <source>
        <dbReference type="ARBA" id="ARBA00023002"/>
    </source>
</evidence>
<organism evidence="5 6">
    <name type="scientific">Tetraparma gracilis</name>
    <dbReference type="NCBI Taxonomy" id="2962635"/>
    <lineage>
        <taxon>Eukaryota</taxon>
        <taxon>Sar</taxon>
        <taxon>Stramenopiles</taxon>
        <taxon>Ochrophyta</taxon>
        <taxon>Bolidophyceae</taxon>
        <taxon>Parmales</taxon>
        <taxon>Triparmaceae</taxon>
        <taxon>Tetraparma</taxon>
    </lineage>
</organism>
<dbReference type="SMART" id="SM00822">
    <property type="entry name" value="PKS_KR"/>
    <property type="match status" value="1"/>
</dbReference>
<name>A0ABQ6ME48_9STRA</name>
<dbReference type="InterPro" id="IPR002347">
    <property type="entry name" value="SDR_fam"/>
</dbReference>
<dbReference type="Gene3D" id="3.40.50.720">
    <property type="entry name" value="NAD(P)-binding Rossmann-like Domain"/>
    <property type="match status" value="1"/>
</dbReference>
<keyword evidence="6" id="KW-1185">Reference proteome</keyword>
<evidence type="ECO:0000256" key="1">
    <source>
        <dbReference type="ARBA" id="ARBA00006484"/>
    </source>
</evidence>
<dbReference type="InterPro" id="IPR036291">
    <property type="entry name" value="NAD(P)-bd_dom_sf"/>
</dbReference>
<comment type="similarity">
    <text evidence="1 3">Belongs to the short-chain dehydrogenases/reductases (SDR) family.</text>
</comment>
<dbReference type="PRINTS" id="PR00080">
    <property type="entry name" value="SDRFAMILY"/>
</dbReference>